<dbReference type="InterPro" id="IPR001567">
    <property type="entry name" value="Pept_M3A_M3B_dom"/>
</dbReference>
<protein>
    <recommendedName>
        <fullName evidence="8">Peptidase M3A/M3B catalytic domain-containing protein</fullName>
    </recommendedName>
</protein>
<keyword evidence="6 7" id="KW-0482">Metalloprotease</keyword>
<dbReference type="RefSeq" id="XP_044546753.1">
    <property type="nucleotide sequence ID" value="XM_044696487.1"/>
</dbReference>
<evidence type="ECO:0000313" key="9">
    <source>
        <dbReference type="EMBL" id="KAG2379491.1"/>
    </source>
</evidence>
<evidence type="ECO:0000256" key="4">
    <source>
        <dbReference type="ARBA" id="ARBA00022801"/>
    </source>
</evidence>
<keyword evidence="10" id="KW-1185">Reference proteome</keyword>
<dbReference type="Proteomes" id="UP000816034">
    <property type="component" value="Unassembled WGS sequence"/>
</dbReference>
<dbReference type="PANTHER" id="PTHR11804">
    <property type="entry name" value="PROTEASE M3 THIMET OLIGOPEPTIDASE-RELATED"/>
    <property type="match status" value="1"/>
</dbReference>
<reference evidence="9 10" key="1">
    <citation type="journal article" date="2018" name="BMC Genomics">
        <title>The genome of Naegleria lovaniensis, the basis for a comparative approach to unravel pathogenicity factors of the human pathogenic amoeba N. fowleri.</title>
        <authorList>
            <person name="Liechti N."/>
            <person name="Schurch N."/>
            <person name="Bruggmann R."/>
            <person name="Wittwer M."/>
        </authorList>
    </citation>
    <scope>NUCLEOTIDE SEQUENCE [LARGE SCALE GENOMIC DNA]</scope>
    <source>
        <strain evidence="9 10">ATCC 30569</strain>
    </source>
</reference>
<dbReference type="PANTHER" id="PTHR11804:SF79">
    <property type="entry name" value="MITOCHONDRIAL INTERMEDIATE PEPTIDASE"/>
    <property type="match status" value="1"/>
</dbReference>
<dbReference type="GO" id="GO:0006518">
    <property type="term" value="P:peptide metabolic process"/>
    <property type="evidence" value="ECO:0007669"/>
    <property type="project" value="TreeGrafter"/>
</dbReference>
<proteinExistence type="inferred from homology"/>
<keyword evidence="4 7" id="KW-0378">Hydrolase</keyword>
<dbReference type="GO" id="GO:0005739">
    <property type="term" value="C:mitochondrion"/>
    <property type="evidence" value="ECO:0007669"/>
    <property type="project" value="TreeGrafter"/>
</dbReference>
<comment type="similarity">
    <text evidence="1 7">Belongs to the peptidase M3 family.</text>
</comment>
<evidence type="ECO:0000256" key="2">
    <source>
        <dbReference type="ARBA" id="ARBA00022670"/>
    </source>
</evidence>
<evidence type="ECO:0000313" key="10">
    <source>
        <dbReference type="Proteomes" id="UP000816034"/>
    </source>
</evidence>
<accession>A0AA88GN74</accession>
<feature type="domain" description="Peptidase M3A/M3B catalytic" evidence="8">
    <location>
        <begin position="24"/>
        <end position="480"/>
    </location>
</feature>
<dbReference type="Pfam" id="PF01432">
    <property type="entry name" value="Peptidase_M3"/>
    <property type="match status" value="1"/>
</dbReference>
<dbReference type="Gene3D" id="3.40.390.10">
    <property type="entry name" value="Collagenase (Catalytic Domain)"/>
    <property type="match status" value="1"/>
</dbReference>
<dbReference type="Gene3D" id="1.10.1370.10">
    <property type="entry name" value="Neurolysin, domain 3"/>
    <property type="match status" value="1"/>
</dbReference>
<dbReference type="InterPro" id="IPR045090">
    <property type="entry name" value="Pept_M3A_M3B"/>
</dbReference>
<organism evidence="9 10">
    <name type="scientific">Naegleria lovaniensis</name>
    <name type="common">Amoeba</name>
    <dbReference type="NCBI Taxonomy" id="51637"/>
    <lineage>
        <taxon>Eukaryota</taxon>
        <taxon>Discoba</taxon>
        <taxon>Heterolobosea</taxon>
        <taxon>Tetramitia</taxon>
        <taxon>Eutetramitia</taxon>
        <taxon>Vahlkampfiidae</taxon>
        <taxon>Naegleria</taxon>
    </lineage>
</organism>
<dbReference type="GO" id="GO:0004222">
    <property type="term" value="F:metalloendopeptidase activity"/>
    <property type="evidence" value="ECO:0007669"/>
    <property type="project" value="InterPro"/>
</dbReference>
<sequence>MKKEIAKKKKLVWINLEKDLDAILTNVTEESLRSGLYEEAVRKFMTASGDNEFNTILSNAVHAANTFAKLLGYPSFVELKTACCNMGRGNIPKLDDVVQMVGELRDNLDVKKEVEKLSELKIARMNDPILKKCYYHKSKQTPEDLKLFTPGFDVKQLSNLYYNRVRVNYLPADIENYLSLTNCLDALSKTLATEVFGVELVPEKLAPSETWSPLNIKRLNVISQGKVVGKIYLDLFDREKTFNYDHYSYDKAKFLPSYGEEGTKSAVIQMYLRDHIYGFPNTLTVNQFRSLSGAIGQALFHILHEASAAALEVSLLSNVIRKIFERLPQQESFLSAHLCHKGSRQPIPAEYVAQMAATPRQFPLDLLQQLVYSVYEMEVFKPIDATQSTPIEILTGIESRFCKPYTQLVPNLSFYSNSLFSLKNQPLYLDLYAEVCAAQIAATCLPKDSLSKFSSLLKTALTTEASTQPLESVQKLLGANKPDVSYFVKEVQQ</sequence>
<evidence type="ECO:0000259" key="8">
    <source>
        <dbReference type="Pfam" id="PF01432"/>
    </source>
</evidence>
<name>A0AA88GN74_NAELO</name>
<comment type="caution">
    <text evidence="9">The sequence shown here is derived from an EMBL/GenBank/DDBJ whole genome shotgun (WGS) entry which is preliminary data.</text>
</comment>
<gene>
    <name evidence="9" type="ORF">C9374_006608</name>
</gene>
<dbReference type="GO" id="GO:0006508">
    <property type="term" value="P:proteolysis"/>
    <property type="evidence" value="ECO:0007669"/>
    <property type="project" value="UniProtKB-KW"/>
</dbReference>
<evidence type="ECO:0000256" key="3">
    <source>
        <dbReference type="ARBA" id="ARBA00022723"/>
    </source>
</evidence>
<dbReference type="InterPro" id="IPR024077">
    <property type="entry name" value="Neurolysin/TOP_dom2"/>
</dbReference>
<dbReference type="GO" id="GO:0046872">
    <property type="term" value="F:metal ion binding"/>
    <property type="evidence" value="ECO:0007669"/>
    <property type="project" value="UniProtKB-UniRule"/>
</dbReference>
<evidence type="ECO:0000256" key="5">
    <source>
        <dbReference type="ARBA" id="ARBA00022833"/>
    </source>
</evidence>
<dbReference type="EMBL" id="PYSW02000028">
    <property type="protein sequence ID" value="KAG2379491.1"/>
    <property type="molecule type" value="Genomic_DNA"/>
</dbReference>
<dbReference type="InterPro" id="IPR024079">
    <property type="entry name" value="MetalloPept_cat_dom_sf"/>
</dbReference>
<evidence type="ECO:0000256" key="1">
    <source>
        <dbReference type="ARBA" id="ARBA00006040"/>
    </source>
</evidence>
<evidence type="ECO:0000256" key="6">
    <source>
        <dbReference type="ARBA" id="ARBA00023049"/>
    </source>
</evidence>
<keyword evidence="3 7" id="KW-0479">Metal-binding</keyword>
<dbReference type="SUPFAM" id="SSF55486">
    <property type="entry name" value="Metalloproteases ('zincins'), catalytic domain"/>
    <property type="match status" value="1"/>
</dbReference>
<keyword evidence="2 7" id="KW-0645">Protease</keyword>
<dbReference type="AlphaFoldDB" id="A0AA88GN74"/>
<keyword evidence="5 7" id="KW-0862">Zinc</keyword>
<evidence type="ECO:0000256" key="7">
    <source>
        <dbReference type="RuleBase" id="RU003435"/>
    </source>
</evidence>
<comment type="cofactor">
    <cofactor evidence="7">
        <name>Zn(2+)</name>
        <dbReference type="ChEBI" id="CHEBI:29105"/>
    </cofactor>
    <text evidence="7">Binds 1 zinc ion.</text>
</comment>
<dbReference type="GeneID" id="68099062"/>